<comment type="similarity">
    <text evidence="1">Belongs to the DnaB/DnaD family.</text>
</comment>
<sequence length="212" mass="24110">MTIKQGQHLTSMRKIATQVGYYEQGAWKEPNPKTIKSILTWLEKQNMISISSGDGNRKYTLITLINWESYQVENGDGNSNYTVSTQSVDINKNDKNVKNDNKEAAEGGGPNPFQVYEENFGILKPILRDSLISWCEDLGDEIVIAGMKLAAQKGGRTYGYIEEIWKEWASMGLRTIEEVRAHEKGKVQRRSNTVPFRRKKSEADDDGYNYGF</sequence>
<evidence type="ECO:0000313" key="4">
    <source>
        <dbReference type="EMBL" id="MFC2948564.1"/>
    </source>
</evidence>
<feature type="region of interest" description="Disordered" evidence="2">
    <location>
        <begin position="92"/>
        <end position="111"/>
    </location>
</feature>
<name>A0ABV7A654_9BACI</name>
<feature type="compositionally biased region" description="Basic and acidic residues" evidence="2">
    <location>
        <begin position="92"/>
        <end position="105"/>
    </location>
</feature>
<dbReference type="InterPro" id="IPR034829">
    <property type="entry name" value="DnaD-like_sf"/>
</dbReference>
<dbReference type="Pfam" id="PF07261">
    <property type="entry name" value="DnaB_2"/>
    <property type="match status" value="1"/>
</dbReference>
<gene>
    <name evidence="4" type="ORF">ACFODW_09450</name>
</gene>
<evidence type="ECO:0000259" key="3">
    <source>
        <dbReference type="Pfam" id="PF07261"/>
    </source>
</evidence>
<dbReference type="Proteomes" id="UP001595387">
    <property type="component" value="Unassembled WGS sequence"/>
</dbReference>
<dbReference type="InterPro" id="IPR053162">
    <property type="entry name" value="DnaD"/>
</dbReference>
<accession>A0ABV7A654</accession>
<dbReference type="Gene3D" id="1.10.10.630">
    <property type="entry name" value="DnaD domain-like"/>
    <property type="match status" value="1"/>
</dbReference>
<dbReference type="EMBL" id="JBHRRZ010000015">
    <property type="protein sequence ID" value="MFC2948564.1"/>
    <property type="molecule type" value="Genomic_DNA"/>
</dbReference>
<dbReference type="PANTHER" id="PTHR37293:SF5">
    <property type="entry name" value="DNA REPLICATION PROTEIN"/>
    <property type="match status" value="1"/>
</dbReference>
<evidence type="ECO:0000313" key="5">
    <source>
        <dbReference type="Proteomes" id="UP001595387"/>
    </source>
</evidence>
<protein>
    <submittedName>
        <fullName evidence="4">DnaD domain-containing protein</fullName>
    </submittedName>
</protein>
<dbReference type="SUPFAM" id="SSF158499">
    <property type="entry name" value="DnaD domain-like"/>
    <property type="match status" value="1"/>
</dbReference>
<feature type="domain" description="DnaB/C C-terminal" evidence="3">
    <location>
        <begin position="113"/>
        <end position="183"/>
    </location>
</feature>
<feature type="region of interest" description="Disordered" evidence="2">
    <location>
        <begin position="190"/>
        <end position="212"/>
    </location>
</feature>
<dbReference type="InterPro" id="IPR006343">
    <property type="entry name" value="DnaB/C_C"/>
</dbReference>
<dbReference type="RefSeq" id="WP_390305692.1">
    <property type="nucleotide sequence ID" value="NZ_JBHRRZ010000015.1"/>
</dbReference>
<reference evidence="5" key="1">
    <citation type="journal article" date="2019" name="Int. J. Syst. Evol. Microbiol.">
        <title>The Global Catalogue of Microorganisms (GCM) 10K type strain sequencing project: providing services to taxonomists for standard genome sequencing and annotation.</title>
        <authorList>
            <consortium name="The Broad Institute Genomics Platform"/>
            <consortium name="The Broad Institute Genome Sequencing Center for Infectious Disease"/>
            <person name="Wu L."/>
            <person name="Ma J."/>
        </authorList>
    </citation>
    <scope>NUCLEOTIDE SEQUENCE [LARGE SCALE GENOMIC DNA]</scope>
    <source>
        <strain evidence="5">KCTC 13193</strain>
    </source>
</reference>
<organism evidence="4 5">
    <name type="scientific">Virgibacillus sediminis</name>
    <dbReference type="NCBI Taxonomy" id="202260"/>
    <lineage>
        <taxon>Bacteria</taxon>
        <taxon>Bacillati</taxon>
        <taxon>Bacillota</taxon>
        <taxon>Bacilli</taxon>
        <taxon>Bacillales</taxon>
        <taxon>Bacillaceae</taxon>
        <taxon>Virgibacillus</taxon>
    </lineage>
</organism>
<keyword evidence="5" id="KW-1185">Reference proteome</keyword>
<proteinExistence type="inferred from homology"/>
<evidence type="ECO:0000256" key="2">
    <source>
        <dbReference type="SAM" id="MobiDB-lite"/>
    </source>
</evidence>
<dbReference type="PANTHER" id="PTHR37293">
    <property type="entry name" value="PHAGE REPLICATION PROTEIN-RELATED"/>
    <property type="match status" value="1"/>
</dbReference>
<comment type="caution">
    <text evidence="4">The sequence shown here is derived from an EMBL/GenBank/DDBJ whole genome shotgun (WGS) entry which is preliminary data.</text>
</comment>
<feature type="compositionally biased region" description="Acidic residues" evidence="2">
    <location>
        <begin position="203"/>
        <end position="212"/>
    </location>
</feature>
<dbReference type="NCBIfam" id="TIGR01446">
    <property type="entry name" value="DnaD_dom"/>
    <property type="match status" value="1"/>
</dbReference>
<evidence type="ECO:0000256" key="1">
    <source>
        <dbReference type="ARBA" id="ARBA00093462"/>
    </source>
</evidence>